<dbReference type="KEGG" id="mfre:EXE63_14115"/>
<keyword evidence="4" id="KW-0443">Lipid metabolism</keyword>
<dbReference type="Pfam" id="PF13091">
    <property type="entry name" value="PLDc_2"/>
    <property type="match status" value="1"/>
</dbReference>
<keyword evidence="2" id="KW-0677">Repeat</keyword>
<comment type="catalytic activity">
    <reaction evidence="1">
        <text>a 1,2-diacyl-sn-glycero-3-phosphocholine + H2O = a 1,2-diacyl-sn-glycero-3-phosphate + choline + H(+)</text>
        <dbReference type="Rhea" id="RHEA:14445"/>
        <dbReference type="ChEBI" id="CHEBI:15354"/>
        <dbReference type="ChEBI" id="CHEBI:15377"/>
        <dbReference type="ChEBI" id="CHEBI:15378"/>
        <dbReference type="ChEBI" id="CHEBI:57643"/>
        <dbReference type="ChEBI" id="CHEBI:58608"/>
        <dbReference type="EC" id="3.1.4.4"/>
    </reaction>
</comment>
<gene>
    <name evidence="6" type="ORF">EXE63_14115</name>
</gene>
<dbReference type="Pfam" id="PF00614">
    <property type="entry name" value="PLDc"/>
    <property type="match status" value="1"/>
</dbReference>
<evidence type="ECO:0000256" key="1">
    <source>
        <dbReference type="ARBA" id="ARBA00000798"/>
    </source>
</evidence>
<dbReference type="PANTHER" id="PTHR18896">
    <property type="entry name" value="PHOSPHOLIPASE D"/>
    <property type="match status" value="1"/>
</dbReference>
<dbReference type="InterPro" id="IPR015679">
    <property type="entry name" value="PLipase_D_fam"/>
</dbReference>
<dbReference type="PANTHER" id="PTHR18896:SF76">
    <property type="entry name" value="PHOSPHOLIPASE"/>
    <property type="match status" value="1"/>
</dbReference>
<evidence type="ECO:0000313" key="7">
    <source>
        <dbReference type="Proteomes" id="UP000501849"/>
    </source>
</evidence>
<organism evidence="6 7">
    <name type="scientific">Mycolicibacterium frederiksbergense</name>
    <dbReference type="NCBI Taxonomy" id="117567"/>
    <lineage>
        <taxon>Bacteria</taxon>
        <taxon>Bacillati</taxon>
        <taxon>Actinomycetota</taxon>
        <taxon>Actinomycetes</taxon>
        <taxon>Mycobacteriales</taxon>
        <taxon>Mycobacteriaceae</taxon>
        <taxon>Mycolicibacterium</taxon>
    </lineage>
</organism>
<dbReference type="CDD" id="cd09143">
    <property type="entry name" value="PLDc_vPLD1_2_like_bac_2"/>
    <property type="match status" value="1"/>
</dbReference>
<protein>
    <submittedName>
        <fullName evidence="6">Phospholipase</fullName>
    </submittedName>
</protein>
<keyword evidence="7" id="KW-1185">Reference proteome</keyword>
<evidence type="ECO:0000256" key="4">
    <source>
        <dbReference type="ARBA" id="ARBA00023098"/>
    </source>
</evidence>
<dbReference type="PROSITE" id="PS50035">
    <property type="entry name" value="PLD"/>
    <property type="match status" value="2"/>
</dbReference>
<dbReference type="RefSeq" id="WP_168145580.1">
    <property type="nucleotide sequence ID" value="NZ_CP038799.1"/>
</dbReference>
<evidence type="ECO:0000256" key="3">
    <source>
        <dbReference type="ARBA" id="ARBA00022801"/>
    </source>
</evidence>
<dbReference type="AlphaFoldDB" id="A0A6H0SH31"/>
<accession>A0A6H0SH31</accession>
<evidence type="ECO:0000259" key="5">
    <source>
        <dbReference type="PROSITE" id="PS50035"/>
    </source>
</evidence>
<proteinExistence type="predicted"/>
<name>A0A6H0SH31_9MYCO</name>
<reference evidence="6 7" key="1">
    <citation type="submission" date="2019-04" db="EMBL/GenBank/DDBJ databases">
        <title>Draft, Whole-Genome Sequence of the Anthracene-degrading Mycobacterium frederiksbergense LB501T, Isolated from a Polycyclic Aromatic Hydrocarbon (PAH)-Contaminated Soil.</title>
        <authorList>
            <person name="Augelletti F."/>
        </authorList>
    </citation>
    <scope>NUCLEOTIDE SEQUENCE [LARGE SCALE GENOMIC DNA]</scope>
    <source>
        <strain evidence="6 7">LB 501T</strain>
    </source>
</reference>
<evidence type="ECO:0000256" key="2">
    <source>
        <dbReference type="ARBA" id="ARBA00022737"/>
    </source>
</evidence>
<dbReference type="InterPro" id="IPR001736">
    <property type="entry name" value="PLipase_D/transphosphatidylase"/>
</dbReference>
<dbReference type="Proteomes" id="UP000501849">
    <property type="component" value="Chromosome"/>
</dbReference>
<feature type="domain" description="PLD phosphodiesterase" evidence="5">
    <location>
        <begin position="132"/>
        <end position="159"/>
    </location>
</feature>
<dbReference type="InterPro" id="IPR025202">
    <property type="entry name" value="PLD-like_dom"/>
</dbReference>
<dbReference type="GO" id="GO:0009395">
    <property type="term" value="P:phospholipid catabolic process"/>
    <property type="evidence" value="ECO:0007669"/>
    <property type="project" value="TreeGrafter"/>
</dbReference>
<dbReference type="SMART" id="SM00155">
    <property type="entry name" value="PLDc"/>
    <property type="match status" value="2"/>
</dbReference>
<dbReference type="GO" id="GO:0004630">
    <property type="term" value="F:phospholipase D activity"/>
    <property type="evidence" value="ECO:0007669"/>
    <property type="project" value="UniProtKB-EC"/>
</dbReference>
<dbReference type="CDD" id="cd09140">
    <property type="entry name" value="PLDc_vPLD1_2_like_bac_1"/>
    <property type="match status" value="1"/>
</dbReference>
<dbReference type="EMBL" id="CP038799">
    <property type="protein sequence ID" value="QIV85317.1"/>
    <property type="molecule type" value="Genomic_DNA"/>
</dbReference>
<feature type="domain" description="PLD phosphodiesterase" evidence="5">
    <location>
        <begin position="345"/>
        <end position="372"/>
    </location>
</feature>
<dbReference type="Gene3D" id="3.30.870.10">
    <property type="entry name" value="Endonuclease Chain A"/>
    <property type="match status" value="2"/>
</dbReference>
<sequence>MVKDPLLSPGETCWRTAQAGRYAPIIDGADYLRHVKSAMLGAENRILLVGWDFDSRTTFEPEGATMPGPNQLGPFLFWLLWRRPHLKVYVLKSNLRLLAAFERYWYSIVPVQWLNRITSQRMHLAVDGAHPLGAVHHQKIVAIDDAVAFCGGIDLTFGRWDTRAHTPNDPRRRAGGEPYGPRHEVATVVDGEAASCLAELARDRWHTATGQTLPPVRSGAVAWPRLCEPALRQVEVGIARTLPPLPERDEVREVEALNLAAIAAARDFIYLENQYLAARGICEALAERLREPDGPEVVIVLPRTSESPLETASMDSARERMVRLLWDADEHGRFGVYWPAVPGGTSLYVHSKVMIVDDRFLRIGSSNLNNRSLGFDSECDLALDDSSDRDDVRALVAAVRDGLLAEHLGVSVEDLHAEISRRDSFLGAVDGLRGAGRSLRKFTELMVSADAGPFAENDLMDPVRVPASLAQSVCSVVTAAVTWPLMKGAPGVWSVVRGIGERIGRSI</sequence>
<keyword evidence="3" id="KW-0378">Hydrolase</keyword>
<dbReference type="SUPFAM" id="SSF56024">
    <property type="entry name" value="Phospholipase D/nuclease"/>
    <property type="match status" value="2"/>
</dbReference>
<evidence type="ECO:0000313" key="6">
    <source>
        <dbReference type="EMBL" id="QIV85317.1"/>
    </source>
</evidence>